<sequence>MADTEPTKTSEPSRPEQQEPEPVSKEADAEPTTDAAGKPQPESTDNAEEEKKPAETSADAEADASADKTDGGEGGEAAGTTDQAAAETATNGASSAPKKAANGKRKSTAGPGQKKLGKKKSMNRIYHLDVQPGEVYLARMKSHPPWPSIVCDEEMLPPSLLSTRPVTTKRADGTYAEAYSDGGKKVNERTFPVMFMATNEFAWIHNADLTPLTPEECKDVSEKGKSKNLIAAYQVAAEGHDLDYFKEMLNDFELAVQQAQAEQEAKAAAKAAKEEKKKKRKSMEVVEGAEDEEREDAGEKKKSTKKRKKDLESEGEQEKPVKTPKSATKLKLTTPKAPATGEKATKKAATTTGKSSKGKSKKKAEASDEEVETPKEVEKPVDPQEAKAKREKEILYLRYKLQKGFLTRDQAPEESEMELMSTYINKLEAYTDLEVSIIRSTKINKVLKAIIKLPTIPKEEEYNFRGRSVQILSKWKQLLESDIPSAGEGSTPADKPTSNGVHKKGRGGKKAEVKKEEEKKAEEADEDTAEPSKDGDISMADADDEKPEAEKEEKEAKEEEKADENEKEEKEKEQEEAGTPVKDADAMET</sequence>
<evidence type="ECO:0000256" key="1">
    <source>
        <dbReference type="SAM" id="MobiDB-lite"/>
    </source>
</evidence>
<feature type="compositionally biased region" description="Low complexity" evidence="1">
    <location>
        <begin position="333"/>
        <end position="355"/>
    </location>
</feature>
<dbReference type="InterPro" id="IPR026093">
    <property type="entry name" value="MGARP"/>
</dbReference>
<evidence type="ECO:0000313" key="4">
    <source>
        <dbReference type="Proteomes" id="UP000009169"/>
    </source>
</evidence>
<dbReference type="OrthoDB" id="62853at2759"/>
<name>F2PGS2_TRIEC</name>
<dbReference type="InterPro" id="IPR000313">
    <property type="entry name" value="PWWP_dom"/>
</dbReference>
<evidence type="ECO:0000259" key="2">
    <source>
        <dbReference type="PROSITE" id="PS50812"/>
    </source>
</evidence>
<feature type="region of interest" description="Disordered" evidence="1">
    <location>
        <begin position="1"/>
        <end position="123"/>
    </location>
</feature>
<dbReference type="PROSITE" id="PS50812">
    <property type="entry name" value="PWWP"/>
    <property type="match status" value="1"/>
</dbReference>
<dbReference type="PANTHER" id="PTHR22910:SF6">
    <property type="entry name" value="PROTEIN MGARP"/>
    <property type="match status" value="1"/>
</dbReference>
<feature type="compositionally biased region" description="Basic and acidic residues" evidence="1">
    <location>
        <begin position="372"/>
        <end position="388"/>
    </location>
</feature>
<dbReference type="GO" id="GO:0005739">
    <property type="term" value="C:mitochondrion"/>
    <property type="evidence" value="ECO:0007669"/>
    <property type="project" value="InterPro"/>
</dbReference>
<proteinExistence type="predicted"/>
<feature type="compositionally biased region" description="Basic and acidic residues" evidence="1">
    <location>
        <begin position="1"/>
        <end position="28"/>
    </location>
</feature>
<dbReference type="EMBL" id="DS995718">
    <property type="protein sequence ID" value="EGE01090.1"/>
    <property type="molecule type" value="Genomic_DNA"/>
</dbReference>
<dbReference type="CDD" id="cd05840">
    <property type="entry name" value="PWWP_ScIOC4-like"/>
    <property type="match status" value="1"/>
</dbReference>
<feature type="compositionally biased region" description="Basic and acidic residues" evidence="1">
    <location>
        <begin position="309"/>
        <end position="321"/>
    </location>
</feature>
<dbReference type="Proteomes" id="UP000009169">
    <property type="component" value="Unassembled WGS sequence"/>
</dbReference>
<feature type="compositionally biased region" description="Acidic residues" evidence="1">
    <location>
        <begin position="287"/>
        <end position="296"/>
    </location>
</feature>
<evidence type="ECO:0000313" key="3">
    <source>
        <dbReference type="EMBL" id="EGE01090.1"/>
    </source>
</evidence>
<feature type="compositionally biased region" description="Low complexity" evidence="1">
    <location>
        <begin position="78"/>
        <end position="90"/>
    </location>
</feature>
<reference evidence="4" key="1">
    <citation type="journal article" date="2012" name="MBio">
        <title>Comparative genome analysis of Trichophyton rubrum and related dermatophytes reveals candidate genes involved in infection.</title>
        <authorList>
            <person name="Martinez D.A."/>
            <person name="Oliver B.G."/>
            <person name="Graeser Y."/>
            <person name="Goldberg J.M."/>
            <person name="Li W."/>
            <person name="Martinez-Rossi N.M."/>
            <person name="Monod M."/>
            <person name="Shelest E."/>
            <person name="Barton R.C."/>
            <person name="Birch E."/>
            <person name="Brakhage A.A."/>
            <person name="Chen Z."/>
            <person name="Gurr S.J."/>
            <person name="Heiman D."/>
            <person name="Heitman J."/>
            <person name="Kosti I."/>
            <person name="Rossi A."/>
            <person name="Saif S."/>
            <person name="Samalova M."/>
            <person name="Saunders C.W."/>
            <person name="Shea T."/>
            <person name="Summerbell R.C."/>
            <person name="Xu J."/>
            <person name="Young S."/>
            <person name="Zeng Q."/>
            <person name="Birren B.W."/>
            <person name="Cuomo C.A."/>
            <person name="White T.C."/>
        </authorList>
    </citation>
    <scope>NUCLEOTIDE SEQUENCE [LARGE SCALE GENOMIC DNA]</scope>
    <source>
        <strain evidence="4">ATCC MYA-4606 / CBS 127.97</strain>
    </source>
</reference>
<dbReference type="VEuPathDB" id="FungiDB:TEQG_00144"/>
<organism evidence="3 4">
    <name type="scientific">Trichophyton equinum (strain ATCC MYA-4606 / CBS 127.97)</name>
    <name type="common">Horse ringworm fungus</name>
    <dbReference type="NCBI Taxonomy" id="559882"/>
    <lineage>
        <taxon>Eukaryota</taxon>
        <taxon>Fungi</taxon>
        <taxon>Dikarya</taxon>
        <taxon>Ascomycota</taxon>
        <taxon>Pezizomycotina</taxon>
        <taxon>Eurotiomycetes</taxon>
        <taxon>Eurotiomycetidae</taxon>
        <taxon>Onygenales</taxon>
        <taxon>Arthrodermataceae</taxon>
        <taxon>Trichophyton</taxon>
    </lineage>
</organism>
<gene>
    <name evidence="3" type="ORF">TEQG_00144</name>
</gene>
<dbReference type="InterPro" id="IPR035503">
    <property type="entry name" value="IOC4-like_PWWP"/>
</dbReference>
<dbReference type="Gene3D" id="2.30.30.140">
    <property type="match status" value="1"/>
</dbReference>
<protein>
    <submittedName>
        <fullName evidence="3">PWWP domain-containing protein</fullName>
    </submittedName>
</protein>
<feature type="compositionally biased region" description="Basic and acidic residues" evidence="1">
    <location>
        <begin position="548"/>
        <end position="560"/>
    </location>
</feature>
<keyword evidence="4" id="KW-1185">Reference proteome</keyword>
<feature type="region of interest" description="Disordered" evidence="1">
    <location>
        <begin position="483"/>
        <end position="589"/>
    </location>
</feature>
<dbReference type="eggNOG" id="ENOG502S12V">
    <property type="taxonomic scope" value="Eukaryota"/>
</dbReference>
<dbReference type="PANTHER" id="PTHR22910">
    <property type="entry name" value="PROTEIN MGARP"/>
    <property type="match status" value="1"/>
</dbReference>
<dbReference type="SUPFAM" id="SSF63748">
    <property type="entry name" value="Tudor/PWWP/MBT"/>
    <property type="match status" value="1"/>
</dbReference>
<feature type="region of interest" description="Disordered" evidence="1">
    <location>
        <begin position="267"/>
        <end position="388"/>
    </location>
</feature>
<feature type="domain" description="PWWP" evidence="2">
    <location>
        <begin position="132"/>
        <end position="215"/>
    </location>
</feature>
<accession>F2PGS2</accession>
<dbReference type="Pfam" id="PF00855">
    <property type="entry name" value="PWWP"/>
    <property type="match status" value="1"/>
</dbReference>
<dbReference type="SMART" id="SM00293">
    <property type="entry name" value="PWWP"/>
    <property type="match status" value="1"/>
</dbReference>
<feature type="compositionally biased region" description="Basic and acidic residues" evidence="1">
    <location>
        <begin position="509"/>
        <end position="522"/>
    </location>
</feature>
<dbReference type="HOGENOM" id="CLU_019479_1_0_1"/>
<dbReference type="AlphaFoldDB" id="F2PGS2"/>